<dbReference type="Pfam" id="PF05901">
    <property type="entry name" value="Excalibur"/>
    <property type="match status" value="1"/>
</dbReference>
<feature type="domain" description="Excalibur calcium-binding" evidence="2">
    <location>
        <begin position="257"/>
        <end position="294"/>
    </location>
</feature>
<proteinExistence type="predicted"/>
<protein>
    <submittedName>
        <fullName evidence="3">DUF1524 domain-containing protein</fullName>
    </submittedName>
</protein>
<dbReference type="SMART" id="SM00894">
    <property type="entry name" value="Excalibur"/>
    <property type="match status" value="1"/>
</dbReference>
<comment type="caution">
    <text evidence="3">The sequence shown here is derived from an EMBL/GenBank/DDBJ whole genome shotgun (WGS) entry which is preliminary data.</text>
</comment>
<evidence type="ECO:0000313" key="4">
    <source>
        <dbReference type="Proteomes" id="UP001221686"/>
    </source>
</evidence>
<dbReference type="RefSeq" id="WP_272092247.1">
    <property type="nucleotide sequence ID" value="NZ_JAQNDL010000005.1"/>
</dbReference>
<keyword evidence="4" id="KW-1185">Reference proteome</keyword>
<sequence length="294" mass="31264">MIARPRLRFAVFAVLLGLGCDPGGSAGHGAVPAAIVADDAGDAGRLAAPLLATLPVRPRDGRDYARDQFGRAWLDIDHNGCDTRDDILRRDLREVRLAPSKRPCVVTAGKLADPYTAADIAFERGGGPAVDIDHVVALGDAWATGAAAWQPARRIALANDPLNLLAVDASANRAKGGSNAALWLPPNHDYRCAYVARQIAVKAKYGLWITEDEREAMQDVLRGCPDEVAPDGGPIEVPAVVSQDKKTAPRTSGGDPNYGSCKEAKARGAGPYRRGRDPEYAYYRDADGDGVVCE</sequence>
<evidence type="ECO:0000256" key="1">
    <source>
        <dbReference type="SAM" id="MobiDB-lite"/>
    </source>
</evidence>
<name>A0ABT5ECX2_9BACT</name>
<dbReference type="PANTHER" id="PTHR24094:SF15">
    <property type="entry name" value="AMP-DEPENDENT SYNTHETASE_LIGASE DOMAIN-CONTAINING PROTEIN-RELATED"/>
    <property type="match status" value="1"/>
</dbReference>
<feature type="region of interest" description="Disordered" evidence="1">
    <location>
        <begin position="241"/>
        <end position="280"/>
    </location>
</feature>
<dbReference type="PANTHER" id="PTHR24094">
    <property type="entry name" value="SECRETED PROTEIN"/>
    <property type="match status" value="1"/>
</dbReference>
<dbReference type="EMBL" id="JAQNDL010000005">
    <property type="protein sequence ID" value="MDC0723702.1"/>
    <property type="molecule type" value="Genomic_DNA"/>
</dbReference>
<evidence type="ECO:0000259" key="2">
    <source>
        <dbReference type="SMART" id="SM00894"/>
    </source>
</evidence>
<dbReference type="Pfam" id="PF07510">
    <property type="entry name" value="GmrSD_C"/>
    <property type="match status" value="1"/>
</dbReference>
<reference evidence="3 4" key="1">
    <citation type="submission" date="2022-11" db="EMBL/GenBank/DDBJ databases">
        <title>Minimal conservation of predation-associated metabolite biosynthetic gene clusters underscores biosynthetic potential of Myxococcota including descriptions for ten novel species: Archangium lansinium sp. nov., Myxococcus landrumus sp. nov., Nannocystis bai.</title>
        <authorList>
            <person name="Ahearne A."/>
            <person name="Stevens C."/>
            <person name="Dowd S."/>
        </authorList>
    </citation>
    <scope>NUCLEOTIDE SEQUENCE [LARGE SCALE GENOMIC DNA]</scope>
    <source>
        <strain evidence="3 4">BB15-2</strain>
    </source>
</reference>
<organism evidence="3 4">
    <name type="scientific">Nannocystis bainbridge</name>
    <dbReference type="NCBI Taxonomy" id="2995303"/>
    <lineage>
        <taxon>Bacteria</taxon>
        <taxon>Pseudomonadati</taxon>
        <taxon>Myxococcota</taxon>
        <taxon>Polyangia</taxon>
        <taxon>Nannocystales</taxon>
        <taxon>Nannocystaceae</taxon>
        <taxon>Nannocystis</taxon>
    </lineage>
</organism>
<dbReference type="PROSITE" id="PS51257">
    <property type="entry name" value="PROKAR_LIPOPROTEIN"/>
    <property type="match status" value="1"/>
</dbReference>
<dbReference type="InterPro" id="IPR011089">
    <property type="entry name" value="GmrSD_C"/>
</dbReference>
<evidence type="ECO:0000313" key="3">
    <source>
        <dbReference type="EMBL" id="MDC0723702.1"/>
    </source>
</evidence>
<dbReference type="Proteomes" id="UP001221686">
    <property type="component" value="Unassembled WGS sequence"/>
</dbReference>
<dbReference type="InterPro" id="IPR008613">
    <property type="entry name" value="Excalibur_Ca-bd_domain"/>
</dbReference>
<gene>
    <name evidence="3" type="ORF">POL25_42860</name>
</gene>
<accession>A0ABT5ECX2</accession>